<reference evidence="2 3" key="1">
    <citation type="submission" date="2019-07" db="EMBL/GenBank/DDBJ databases">
        <title>Whole genome shotgun sequence of Microvirga aerophila NBRC 106136.</title>
        <authorList>
            <person name="Hosoyama A."/>
            <person name="Uohara A."/>
            <person name="Ohji S."/>
            <person name="Ichikawa N."/>
        </authorList>
    </citation>
    <scope>NUCLEOTIDE SEQUENCE [LARGE SCALE GENOMIC DNA]</scope>
    <source>
        <strain evidence="2 3">NBRC 106136</strain>
    </source>
</reference>
<dbReference type="EMBL" id="BJYU01000330">
    <property type="protein sequence ID" value="GEO19124.1"/>
    <property type="molecule type" value="Genomic_DNA"/>
</dbReference>
<dbReference type="Proteomes" id="UP000321085">
    <property type="component" value="Unassembled WGS sequence"/>
</dbReference>
<evidence type="ECO:0000256" key="1">
    <source>
        <dbReference type="SAM" id="MobiDB-lite"/>
    </source>
</evidence>
<evidence type="ECO:0000313" key="3">
    <source>
        <dbReference type="Proteomes" id="UP000321085"/>
    </source>
</evidence>
<comment type="caution">
    <text evidence="2">The sequence shown here is derived from an EMBL/GenBank/DDBJ whole genome shotgun (WGS) entry which is preliminary data.</text>
</comment>
<organism evidence="2 3">
    <name type="scientific">Microvirga aerophila</name>
    <dbReference type="NCBI Taxonomy" id="670291"/>
    <lineage>
        <taxon>Bacteria</taxon>
        <taxon>Pseudomonadati</taxon>
        <taxon>Pseudomonadota</taxon>
        <taxon>Alphaproteobacteria</taxon>
        <taxon>Hyphomicrobiales</taxon>
        <taxon>Methylobacteriaceae</taxon>
        <taxon>Microvirga</taxon>
    </lineage>
</organism>
<dbReference type="AlphaFoldDB" id="A0A512C4G4"/>
<sequence length="62" mass="7025">MKDKGRNSWNEQAAGTLDGDPRITSSKVITFRKPPRDELERLLREWEADGFETSDADDVCVA</sequence>
<gene>
    <name evidence="2" type="ORF">MAE02_68200</name>
</gene>
<proteinExistence type="predicted"/>
<dbReference type="RefSeq" id="WP_147023362.1">
    <property type="nucleotide sequence ID" value="NZ_BJYU01000330.1"/>
</dbReference>
<keyword evidence="3" id="KW-1185">Reference proteome</keyword>
<accession>A0A512C4G4</accession>
<evidence type="ECO:0000313" key="2">
    <source>
        <dbReference type="EMBL" id="GEO19124.1"/>
    </source>
</evidence>
<protein>
    <submittedName>
        <fullName evidence="2">Uncharacterized protein</fullName>
    </submittedName>
</protein>
<feature type="region of interest" description="Disordered" evidence="1">
    <location>
        <begin position="1"/>
        <end position="26"/>
    </location>
</feature>
<name>A0A512C4G4_9HYPH</name>